<evidence type="ECO:0000313" key="15">
    <source>
        <dbReference type="Proteomes" id="UP000677054"/>
    </source>
</evidence>
<evidence type="ECO:0000256" key="6">
    <source>
        <dbReference type="ARBA" id="ARBA00022729"/>
    </source>
</evidence>
<dbReference type="InterPro" id="IPR032675">
    <property type="entry name" value="LRR_dom_sf"/>
</dbReference>
<gene>
    <name evidence="14" type="ORF">DSTB1V02_LOCUS12278</name>
</gene>
<dbReference type="PANTHER" id="PTHR46473">
    <property type="entry name" value="GH08155P"/>
    <property type="match status" value="1"/>
</dbReference>
<keyword evidence="11" id="KW-1015">Disulfide bond</keyword>
<keyword evidence="7" id="KW-0677">Repeat</keyword>
<evidence type="ECO:0000256" key="8">
    <source>
        <dbReference type="ARBA" id="ARBA00022989"/>
    </source>
</evidence>
<protein>
    <submittedName>
        <fullName evidence="14">Uncharacterized protein</fullName>
    </submittedName>
</protein>
<keyword evidence="10" id="KW-0472">Membrane</keyword>
<evidence type="ECO:0000256" key="4">
    <source>
        <dbReference type="ARBA" id="ARBA00022614"/>
    </source>
</evidence>
<keyword evidence="4" id="KW-0433">Leucine-rich repeat</keyword>
<evidence type="ECO:0000256" key="1">
    <source>
        <dbReference type="ARBA" id="ARBA00004162"/>
    </source>
</evidence>
<dbReference type="EMBL" id="LR904041">
    <property type="protein sequence ID" value="CAD7252520.1"/>
    <property type="molecule type" value="Genomic_DNA"/>
</dbReference>
<dbReference type="SUPFAM" id="SSF52058">
    <property type="entry name" value="L domain-like"/>
    <property type="match status" value="1"/>
</dbReference>
<evidence type="ECO:0000256" key="12">
    <source>
        <dbReference type="ARBA" id="ARBA00023303"/>
    </source>
</evidence>
<dbReference type="Pfam" id="PF13855">
    <property type="entry name" value="LRR_8"/>
    <property type="match status" value="2"/>
</dbReference>
<dbReference type="EMBL" id="CAJPEV010004524">
    <property type="protein sequence ID" value="CAG0901930.1"/>
    <property type="molecule type" value="Genomic_DNA"/>
</dbReference>
<reference evidence="14" key="1">
    <citation type="submission" date="2020-11" db="EMBL/GenBank/DDBJ databases">
        <authorList>
            <person name="Tran Van P."/>
        </authorList>
    </citation>
    <scope>NUCLEOTIDE SEQUENCE</scope>
</reference>
<name>A0A7R9AE22_9CRUS</name>
<evidence type="ECO:0000313" key="14">
    <source>
        <dbReference type="EMBL" id="CAD7252520.1"/>
    </source>
</evidence>
<organism evidence="14">
    <name type="scientific">Darwinula stevensoni</name>
    <dbReference type="NCBI Taxonomy" id="69355"/>
    <lineage>
        <taxon>Eukaryota</taxon>
        <taxon>Metazoa</taxon>
        <taxon>Ecdysozoa</taxon>
        <taxon>Arthropoda</taxon>
        <taxon>Crustacea</taxon>
        <taxon>Oligostraca</taxon>
        <taxon>Ostracoda</taxon>
        <taxon>Podocopa</taxon>
        <taxon>Podocopida</taxon>
        <taxon>Darwinulocopina</taxon>
        <taxon>Darwinuloidea</taxon>
        <taxon>Darwinulidae</taxon>
        <taxon>Darwinula</taxon>
    </lineage>
</organism>
<evidence type="ECO:0000256" key="2">
    <source>
        <dbReference type="ARBA" id="ARBA00022448"/>
    </source>
</evidence>
<evidence type="ECO:0000256" key="5">
    <source>
        <dbReference type="ARBA" id="ARBA00022692"/>
    </source>
</evidence>
<dbReference type="AlphaFoldDB" id="A0A7R9AE22"/>
<feature type="signal peptide" evidence="13">
    <location>
        <begin position="1"/>
        <end position="26"/>
    </location>
</feature>
<dbReference type="GO" id="GO:0034220">
    <property type="term" value="P:monoatomic ion transmembrane transport"/>
    <property type="evidence" value="ECO:0007669"/>
    <property type="project" value="UniProtKB-KW"/>
</dbReference>
<keyword evidence="5" id="KW-0812">Transmembrane</keyword>
<keyword evidence="8" id="KW-1133">Transmembrane helix</keyword>
<keyword evidence="2" id="KW-0813">Transport</keyword>
<keyword evidence="9" id="KW-0406">Ion transport</keyword>
<proteinExistence type="predicted"/>
<dbReference type="InterPro" id="IPR001611">
    <property type="entry name" value="Leu-rich_rpt"/>
</dbReference>
<evidence type="ECO:0000256" key="7">
    <source>
        <dbReference type="ARBA" id="ARBA00022737"/>
    </source>
</evidence>
<dbReference type="InterPro" id="IPR003591">
    <property type="entry name" value="Leu-rich_rpt_typical-subtyp"/>
</dbReference>
<evidence type="ECO:0000256" key="3">
    <source>
        <dbReference type="ARBA" id="ARBA00022475"/>
    </source>
</evidence>
<evidence type="ECO:0000256" key="13">
    <source>
        <dbReference type="SAM" id="SignalP"/>
    </source>
</evidence>
<dbReference type="Gene3D" id="3.80.10.10">
    <property type="entry name" value="Ribonuclease Inhibitor"/>
    <property type="match status" value="3"/>
</dbReference>
<keyword evidence="12" id="KW-0407">Ion channel</keyword>
<keyword evidence="15" id="KW-1185">Reference proteome</keyword>
<dbReference type="PROSITE" id="PS51450">
    <property type="entry name" value="LRR"/>
    <property type="match status" value="1"/>
</dbReference>
<dbReference type="Proteomes" id="UP000677054">
    <property type="component" value="Unassembled WGS sequence"/>
</dbReference>
<feature type="chain" id="PRO_5036209804" evidence="13">
    <location>
        <begin position="27"/>
        <end position="361"/>
    </location>
</feature>
<dbReference type="InterPro" id="IPR051432">
    <property type="entry name" value="KCNMA1_auxiliary"/>
</dbReference>
<keyword evidence="6 13" id="KW-0732">Signal</keyword>
<evidence type="ECO:0000256" key="9">
    <source>
        <dbReference type="ARBA" id="ARBA00023065"/>
    </source>
</evidence>
<dbReference type="OrthoDB" id="6357701at2759"/>
<accession>A0A7R9AE22</accession>
<dbReference type="GO" id="GO:0005886">
    <property type="term" value="C:plasma membrane"/>
    <property type="evidence" value="ECO:0007669"/>
    <property type="project" value="UniProtKB-SubCell"/>
</dbReference>
<dbReference type="PANTHER" id="PTHR46473:SF10">
    <property type="entry name" value="LD45603P-RELATED"/>
    <property type="match status" value="1"/>
</dbReference>
<comment type="subcellular location">
    <subcellularLocation>
        <location evidence="1">Cell membrane</location>
        <topology evidence="1">Single-pass membrane protein</topology>
    </subcellularLocation>
</comment>
<evidence type="ECO:0000256" key="10">
    <source>
        <dbReference type="ARBA" id="ARBA00023136"/>
    </source>
</evidence>
<sequence length="361" mass="40083">MIFNRETVMAMLALVGPVLLQAFASSAPRPEPGCSTKNGKLLCQNVTRLPKPLPDGVHFLHVTDSRLDRLGEEELRSDTVSTVWFERNAIGELGEGAFRRLSGLTFLHLSENLIRADLTWCTFLGLDELTNLHLEDNQINMESYYDFLEFDNGTSVVLSRGYFCRCEGINSSSERSPCEELTVLPKLQVLSLNCNPVRILPGDIFVPLRLSPVAFLYLETCQLLYIDEGSLSPLQHLQILILKDNKELVMDNLAQATTNIDSKYNISLDLSRTDLSEVPTNVLAPIASTLLELLLAENAFTTVRNGSFPRLPVLERLDLSRCRIRTIEGGAFDGLSNLEFLDLTGNGLTEVSDVDYLGATA</sequence>
<dbReference type="SMART" id="SM00369">
    <property type="entry name" value="LRR_TYP"/>
    <property type="match status" value="4"/>
</dbReference>
<keyword evidence="3" id="KW-1003">Cell membrane</keyword>
<evidence type="ECO:0000256" key="11">
    <source>
        <dbReference type="ARBA" id="ARBA00023157"/>
    </source>
</evidence>